<dbReference type="Pfam" id="PF12728">
    <property type="entry name" value="HTH_17"/>
    <property type="match status" value="1"/>
</dbReference>
<gene>
    <name evidence="2" type="ORF">F938_01249</name>
</gene>
<dbReference type="RefSeq" id="WP_005030399.1">
    <property type="nucleotide sequence ID" value="NZ_KB849755.1"/>
</dbReference>
<dbReference type="Proteomes" id="UP000013251">
    <property type="component" value="Unassembled WGS sequence"/>
</dbReference>
<reference evidence="2 3" key="1">
    <citation type="submission" date="2013-02" db="EMBL/GenBank/DDBJ databases">
        <title>The Genome Sequence of Acinetobacter bereziniae CIP 70.12.</title>
        <authorList>
            <consortium name="The Broad Institute Genome Sequencing Platform"/>
            <consortium name="The Broad Institute Genome Sequencing Center for Infectious Disease"/>
            <person name="Cerqueira G."/>
            <person name="Feldgarden M."/>
            <person name="Courvalin P."/>
            <person name="Perichon B."/>
            <person name="Grillot-Courvalin C."/>
            <person name="Clermont D."/>
            <person name="Rocha E."/>
            <person name="Yoon E.-J."/>
            <person name="Nemec A."/>
            <person name="Walker B."/>
            <person name="Young S.K."/>
            <person name="Zeng Q."/>
            <person name="Gargeya S."/>
            <person name="Fitzgerald M."/>
            <person name="Haas B."/>
            <person name="Abouelleil A."/>
            <person name="Alvarado L."/>
            <person name="Arachchi H.M."/>
            <person name="Berlin A.M."/>
            <person name="Chapman S.B."/>
            <person name="Dewar J."/>
            <person name="Goldberg J."/>
            <person name="Griggs A."/>
            <person name="Gujja S."/>
            <person name="Hansen M."/>
            <person name="Howarth C."/>
            <person name="Imamovic A."/>
            <person name="Larimer J."/>
            <person name="McCowan C."/>
            <person name="Murphy C."/>
            <person name="Neiman D."/>
            <person name="Pearson M."/>
            <person name="Priest M."/>
            <person name="Roberts A."/>
            <person name="Saif S."/>
            <person name="Shea T."/>
            <person name="Sisk P."/>
            <person name="Sykes S."/>
            <person name="Wortman J."/>
            <person name="Nusbaum C."/>
            <person name="Birren B."/>
        </authorList>
    </citation>
    <scope>NUCLEOTIDE SEQUENCE [LARGE SCALE GENOMIC DNA]</scope>
    <source>
        <strain evidence="2 3">CIP 70.12</strain>
    </source>
</reference>
<dbReference type="EMBL" id="APQG01000018">
    <property type="protein sequence ID" value="ENV97840.1"/>
    <property type="molecule type" value="Genomic_DNA"/>
</dbReference>
<accession>N9EYS6</accession>
<evidence type="ECO:0000313" key="2">
    <source>
        <dbReference type="EMBL" id="ENV97840.1"/>
    </source>
</evidence>
<dbReference type="GO" id="GO:0003677">
    <property type="term" value="F:DNA binding"/>
    <property type="evidence" value="ECO:0007669"/>
    <property type="project" value="InterPro"/>
</dbReference>
<dbReference type="OrthoDB" id="9800023at2"/>
<evidence type="ECO:0000259" key="1">
    <source>
        <dbReference type="Pfam" id="PF12728"/>
    </source>
</evidence>
<dbReference type="PATRIC" id="fig|1217650.3.peg.1222"/>
<protein>
    <recommendedName>
        <fullName evidence="1">Helix-turn-helix domain-containing protein</fullName>
    </recommendedName>
</protein>
<keyword evidence="3" id="KW-1185">Reference proteome</keyword>
<comment type="caution">
    <text evidence="2">The sequence shown here is derived from an EMBL/GenBank/DDBJ whole genome shotgun (WGS) entry which is preliminary data.</text>
</comment>
<organism evidence="2 3">
    <name type="scientific">Acinetobacter bereziniae LMG 1003 = CIP 70.12</name>
    <dbReference type="NCBI Taxonomy" id="981324"/>
    <lineage>
        <taxon>Bacteria</taxon>
        <taxon>Pseudomonadati</taxon>
        <taxon>Pseudomonadota</taxon>
        <taxon>Gammaproteobacteria</taxon>
        <taxon>Moraxellales</taxon>
        <taxon>Moraxellaceae</taxon>
        <taxon>Acinetobacter</taxon>
    </lineage>
</organism>
<name>N9EYS6_ACIBZ</name>
<dbReference type="InterPro" id="IPR010093">
    <property type="entry name" value="SinI_DNA-bd"/>
</dbReference>
<feature type="domain" description="Helix-turn-helix" evidence="1">
    <location>
        <begin position="3"/>
        <end position="39"/>
    </location>
</feature>
<dbReference type="AlphaFoldDB" id="N9EYS6"/>
<dbReference type="InterPro" id="IPR041657">
    <property type="entry name" value="HTH_17"/>
</dbReference>
<dbReference type="NCBIfam" id="TIGR01764">
    <property type="entry name" value="excise"/>
    <property type="match status" value="1"/>
</dbReference>
<dbReference type="HOGENOM" id="CLU_2986085_0_0_6"/>
<evidence type="ECO:0000313" key="3">
    <source>
        <dbReference type="Proteomes" id="UP000013251"/>
    </source>
</evidence>
<proteinExistence type="predicted"/>
<sequence length="58" mass="6682">MVITVPQAIKLLGVHRSTIYRMFETGELNKVKLARSTRVELPEHLEKAYAKQIKALNF</sequence>